<dbReference type="InterPro" id="IPR032675">
    <property type="entry name" value="LRR_dom_sf"/>
</dbReference>
<dbReference type="Pfam" id="PF24048">
    <property type="entry name" value="LRR_NXF1-5"/>
    <property type="match status" value="1"/>
</dbReference>
<dbReference type="GeneID" id="112049052"/>
<dbReference type="PANTHER" id="PTHR10662">
    <property type="entry name" value="NUCLEAR RNA EXPORT FACTOR"/>
    <property type="match status" value="1"/>
</dbReference>
<keyword evidence="3" id="KW-0813">Transport</keyword>
<dbReference type="Proteomes" id="UP001652582">
    <property type="component" value="Chromosome 16"/>
</dbReference>
<evidence type="ECO:0000313" key="10">
    <source>
        <dbReference type="RefSeq" id="XP_052742042.1"/>
    </source>
</evidence>
<organism evidence="8 9">
    <name type="scientific">Bicyclus anynana</name>
    <name type="common">Squinting bush brown butterfly</name>
    <dbReference type="NCBI Taxonomy" id="110368"/>
    <lineage>
        <taxon>Eukaryota</taxon>
        <taxon>Metazoa</taxon>
        <taxon>Ecdysozoa</taxon>
        <taxon>Arthropoda</taxon>
        <taxon>Hexapoda</taxon>
        <taxon>Insecta</taxon>
        <taxon>Pterygota</taxon>
        <taxon>Neoptera</taxon>
        <taxon>Endopterygota</taxon>
        <taxon>Lepidoptera</taxon>
        <taxon>Glossata</taxon>
        <taxon>Ditrysia</taxon>
        <taxon>Papilionoidea</taxon>
        <taxon>Nymphalidae</taxon>
        <taxon>Satyrinae</taxon>
        <taxon>Satyrini</taxon>
        <taxon>Mycalesina</taxon>
        <taxon>Bicyclus</taxon>
    </lineage>
</organism>
<reference evidence="9 10" key="1">
    <citation type="submission" date="2025-05" db="UniProtKB">
        <authorList>
            <consortium name="RefSeq"/>
        </authorList>
    </citation>
    <scope>IDENTIFICATION</scope>
</reference>
<dbReference type="RefSeq" id="XP_052742041.1">
    <property type="nucleotide sequence ID" value="XM_052886081.1"/>
</dbReference>
<dbReference type="PROSITE" id="PS51450">
    <property type="entry name" value="LRR"/>
    <property type="match status" value="2"/>
</dbReference>
<evidence type="ECO:0000256" key="1">
    <source>
        <dbReference type="ARBA" id="ARBA00004123"/>
    </source>
</evidence>
<dbReference type="InterPro" id="IPR030217">
    <property type="entry name" value="NXF_fam"/>
</dbReference>
<gene>
    <name evidence="9 10" type="primary">LOC112049052</name>
</gene>
<sequence>MSISNKSKSIKNVKSSSQLPYFAPHQVSSRLKPQHQLKNDHQQMNSFSSDEFASTINNLEDSSSTSEFLSSAPGPSESIFQLQKESPIPQNFWIKPKKNSVKIVINSLKSNQRKPSKNDSPDDELNDDPFSIAQPKNSIPVVGLDNSNNPPPFMITLKQQQNIQAKLEEKQARKLQTRNIIEVPTNSDKKSTDNKPSQLSPVVHSKLEIPHRKITNDQMVSGNHAIPIHYPAGVPKQFVINQGHFGAIEPQRVSGNRPRIFANPASANPPTADLVASTNTGQNVSAQHANDNVGERQVYSPTGLYESFKRNEDDLEDFESLEDYEPAEKRQSAFDRLGPVAQAKKPKLTINLSLSKDQSVREVVETEPVPIYEDERILNSTDETVAKHRDAWPWKNHVVTKKTVTLRPSKTVMMMEQEKMEEIYDKDTAFVMITVTGYPPTWKKEDLLDLMLENLSGKSFVPCFIDFTPKECRFFVLRVRSALLAIHWMGFVMRKDDVELVLSISTTTISSNRLNFIPRMVLKRRLAMNYDGETKLDLSNFTLEYDVSHFIYFPLKRVSNQDELVRIQSDIYWEYLTELNLSHNNITSLEGFKLEETTPKLKTLDLSYNLIQNIKPLMQCRKLTLKKLFLEGNPLCTDYTDPDRYVKVMRTLYPTLRELDGVPIVLKGEVPPYLKNYCPEGAKAVVEKFLEVYFPLLEQPPDDRDYMFSLYAEKAVMTITYRNRIRYEHKYKDAWNVLMKGRVLLEGKGGEVCGGEAIVKLLGRWPSLQHDPSTFTVDVMLHSVSVQ</sequence>
<dbReference type="SUPFAM" id="SSF52058">
    <property type="entry name" value="L domain-like"/>
    <property type="match status" value="1"/>
</dbReference>
<comment type="similarity">
    <text evidence="2">Belongs to the NXF family.</text>
</comment>
<dbReference type="Gene3D" id="3.10.450.50">
    <property type="match status" value="1"/>
</dbReference>
<feature type="region of interest" description="Disordered" evidence="6">
    <location>
        <begin position="107"/>
        <end position="141"/>
    </location>
</feature>
<comment type="subcellular location">
    <subcellularLocation>
        <location evidence="1">Nucleus</location>
    </subcellularLocation>
</comment>
<dbReference type="PROSITE" id="PS50177">
    <property type="entry name" value="NTF2_DOMAIN"/>
    <property type="match status" value="1"/>
</dbReference>
<feature type="compositionally biased region" description="Polar residues" evidence="6">
    <location>
        <begin position="42"/>
        <end position="55"/>
    </location>
</feature>
<evidence type="ECO:0000256" key="5">
    <source>
        <dbReference type="ARBA" id="ARBA00023242"/>
    </source>
</evidence>
<evidence type="ECO:0000259" key="7">
    <source>
        <dbReference type="PROSITE" id="PS50177"/>
    </source>
</evidence>
<dbReference type="Gene3D" id="3.80.10.10">
    <property type="entry name" value="Ribonuclease Inhibitor"/>
    <property type="match status" value="1"/>
</dbReference>
<keyword evidence="8" id="KW-1185">Reference proteome</keyword>
<evidence type="ECO:0000313" key="8">
    <source>
        <dbReference type="Proteomes" id="UP001652582"/>
    </source>
</evidence>
<evidence type="ECO:0000313" key="9">
    <source>
        <dbReference type="RefSeq" id="XP_052742041.1"/>
    </source>
</evidence>
<dbReference type="PANTHER" id="PTHR10662:SF22">
    <property type="entry name" value="NUCLEAR RNA EXPORT FACTOR 1"/>
    <property type="match status" value="1"/>
</dbReference>
<evidence type="ECO:0000256" key="6">
    <source>
        <dbReference type="SAM" id="MobiDB-lite"/>
    </source>
</evidence>
<name>A0ABM3LSJ3_BICAN</name>
<feature type="region of interest" description="Disordered" evidence="6">
    <location>
        <begin position="23"/>
        <end position="55"/>
    </location>
</feature>
<proteinExistence type="inferred from homology"/>
<evidence type="ECO:0000256" key="2">
    <source>
        <dbReference type="ARBA" id="ARBA00009285"/>
    </source>
</evidence>
<protein>
    <submittedName>
        <fullName evidence="9 10">Uncharacterized protein LOC112049052 isoform X1</fullName>
    </submittedName>
</protein>
<evidence type="ECO:0000256" key="3">
    <source>
        <dbReference type="ARBA" id="ARBA00022448"/>
    </source>
</evidence>
<dbReference type="InterPro" id="IPR057125">
    <property type="entry name" value="NXF1/2/3/5-like_LRR"/>
</dbReference>
<dbReference type="Pfam" id="PF22602">
    <property type="entry name" value="NXF_NTF2"/>
    <property type="match status" value="1"/>
</dbReference>
<dbReference type="RefSeq" id="XP_052742042.1">
    <property type="nucleotide sequence ID" value="XM_052886082.1"/>
</dbReference>
<keyword evidence="5" id="KW-0539">Nucleus</keyword>
<dbReference type="InterPro" id="IPR001611">
    <property type="entry name" value="Leu-rich_rpt"/>
</dbReference>
<dbReference type="InterPro" id="IPR032710">
    <property type="entry name" value="NTF2-like_dom_sf"/>
</dbReference>
<keyword evidence="4" id="KW-0509">mRNA transport</keyword>
<accession>A0ABM3LSJ3</accession>
<dbReference type="InterPro" id="IPR002075">
    <property type="entry name" value="NTF2_dom"/>
</dbReference>
<dbReference type="SUPFAM" id="SSF54427">
    <property type="entry name" value="NTF2-like"/>
    <property type="match status" value="1"/>
</dbReference>
<dbReference type="InterPro" id="IPR018222">
    <property type="entry name" value="Nuclear_transport_factor_2_euk"/>
</dbReference>
<feature type="domain" description="NTF2" evidence="7">
    <location>
        <begin position="685"/>
        <end position="718"/>
    </location>
</feature>
<evidence type="ECO:0000256" key="4">
    <source>
        <dbReference type="ARBA" id="ARBA00022816"/>
    </source>
</evidence>